<gene>
    <name evidence="2" type="ORF">SAMN05421553_3989</name>
</gene>
<feature type="signal peptide" evidence="1">
    <location>
        <begin position="1"/>
        <end position="22"/>
    </location>
</feature>
<organism evidence="2 3">
    <name type="scientific">Pseudomonas anguilliseptica</name>
    <dbReference type="NCBI Taxonomy" id="53406"/>
    <lineage>
        <taxon>Bacteria</taxon>
        <taxon>Pseudomonadati</taxon>
        <taxon>Pseudomonadota</taxon>
        <taxon>Gammaproteobacteria</taxon>
        <taxon>Pseudomonadales</taxon>
        <taxon>Pseudomonadaceae</taxon>
        <taxon>Pseudomonas</taxon>
    </lineage>
</organism>
<evidence type="ECO:0000256" key="1">
    <source>
        <dbReference type="SAM" id="SignalP"/>
    </source>
</evidence>
<dbReference type="EMBL" id="FNSC01000001">
    <property type="protein sequence ID" value="SEE08044.1"/>
    <property type="molecule type" value="Genomic_DNA"/>
</dbReference>
<keyword evidence="3" id="KW-1185">Reference proteome</keyword>
<name>A0A1H5FXY4_PSEAG</name>
<dbReference type="RefSeq" id="WP_090386232.1">
    <property type="nucleotide sequence ID" value="NZ_CP156749.1"/>
</dbReference>
<evidence type="ECO:0000313" key="3">
    <source>
        <dbReference type="Proteomes" id="UP000242849"/>
    </source>
</evidence>
<proteinExistence type="predicted"/>
<keyword evidence="1" id="KW-0732">Signal</keyword>
<feature type="chain" id="PRO_5017238791" description="DUF4892 domain-containing protein" evidence="1">
    <location>
        <begin position="23"/>
        <end position="270"/>
    </location>
</feature>
<dbReference type="OrthoDB" id="5741786at2"/>
<sequence length="270" mass="29553">MSGLNRYCLALSLLLGSAVVWADVAGSQDLDVLPRFAGSKIVSFKDVAEQERIYPQGAIRRISGTLRYEREVAAQGQLTAVTYELPRTHTANEVFAKARGDLQAQDAELLYWCVGRECGSSSLWANAVFNNATLTGSDDQQTYALLRLAEPRQDSLLALYSITRGNKRAYLHAEMLNANAPLGDVLPTPATLLRQLKSTGELRLAKQAEPSAAWVELLARSLKLDSTLRIVISGAQAEAWRDALVEQRVRASRLELGDADVSGVQLNVLR</sequence>
<protein>
    <recommendedName>
        <fullName evidence="4">DUF4892 domain-containing protein</fullName>
    </recommendedName>
</protein>
<dbReference type="AlphaFoldDB" id="A0A1H5FXY4"/>
<dbReference type="STRING" id="53406.SAMN05421553_3989"/>
<dbReference type="Proteomes" id="UP000242849">
    <property type="component" value="Unassembled WGS sequence"/>
</dbReference>
<evidence type="ECO:0008006" key="4">
    <source>
        <dbReference type="Google" id="ProtNLM"/>
    </source>
</evidence>
<accession>A0A1H5FXY4</accession>
<dbReference type="Pfam" id="PF16234">
    <property type="entry name" value="DUF4892"/>
    <property type="match status" value="1"/>
</dbReference>
<dbReference type="InterPro" id="IPR032608">
    <property type="entry name" value="DUF4892"/>
</dbReference>
<reference evidence="3" key="1">
    <citation type="submission" date="2016-10" db="EMBL/GenBank/DDBJ databases">
        <authorList>
            <person name="Varghese N."/>
            <person name="Submissions S."/>
        </authorList>
    </citation>
    <scope>NUCLEOTIDE SEQUENCE [LARGE SCALE GENOMIC DNA]</scope>
    <source>
        <strain evidence="3">DSM 12111</strain>
    </source>
</reference>
<evidence type="ECO:0000313" key="2">
    <source>
        <dbReference type="EMBL" id="SEE08044.1"/>
    </source>
</evidence>